<dbReference type="Proteomes" id="UP000800235">
    <property type="component" value="Unassembled WGS sequence"/>
</dbReference>
<evidence type="ECO:0000313" key="6">
    <source>
        <dbReference type="Proteomes" id="UP000800235"/>
    </source>
</evidence>
<dbReference type="PANTHER" id="PTHR43353:SF6">
    <property type="entry name" value="CYTOPLASMIC ALDEHYDE DEHYDROGENASE (EUROFUNG)"/>
    <property type="match status" value="1"/>
</dbReference>
<dbReference type="InterPro" id="IPR050740">
    <property type="entry name" value="Aldehyde_DH_Superfamily"/>
</dbReference>
<keyword evidence="6" id="KW-1185">Reference proteome</keyword>
<evidence type="ECO:0000259" key="4">
    <source>
        <dbReference type="Pfam" id="PF00171"/>
    </source>
</evidence>
<dbReference type="Gene3D" id="3.40.309.10">
    <property type="entry name" value="Aldehyde Dehydrogenase, Chain A, domain 2"/>
    <property type="match status" value="1"/>
</dbReference>
<dbReference type="EMBL" id="MU007133">
    <property type="protein sequence ID" value="KAF2418002.1"/>
    <property type="molecule type" value="Genomic_DNA"/>
</dbReference>
<dbReference type="Pfam" id="PF00171">
    <property type="entry name" value="Aldedh"/>
    <property type="match status" value="1"/>
</dbReference>
<dbReference type="AlphaFoldDB" id="A0A9P4NF37"/>
<keyword evidence="3" id="KW-0560">Oxidoreductase</keyword>
<accession>A0A9P4NF37</accession>
<evidence type="ECO:0000256" key="3">
    <source>
        <dbReference type="ARBA" id="ARBA00023002"/>
    </source>
</evidence>
<proteinExistence type="inferred from homology"/>
<comment type="similarity">
    <text evidence="1">Belongs to the aldehyde dehydrogenase family.</text>
</comment>
<evidence type="ECO:0000256" key="2">
    <source>
        <dbReference type="ARBA" id="ARBA00022857"/>
    </source>
</evidence>
<dbReference type="Gene3D" id="3.40.605.10">
    <property type="entry name" value="Aldehyde Dehydrogenase, Chain A, domain 1"/>
    <property type="match status" value="1"/>
</dbReference>
<comment type="caution">
    <text evidence="5">The sequence shown here is derived from an EMBL/GenBank/DDBJ whole genome shotgun (WGS) entry which is preliminary data.</text>
</comment>
<dbReference type="SUPFAM" id="SSF53720">
    <property type="entry name" value="ALDH-like"/>
    <property type="match status" value="1"/>
</dbReference>
<dbReference type="PANTHER" id="PTHR43353">
    <property type="entry name" value="SUCCINATE-SEMIALDEHYDE DEHYDROGENASE, MITOCHONDRIAL"/>
    <property type="match status" value="1"/>
</dbReference>
<reference evidence="5" key="1">
    <citation type="journal article" date="2020" name="Stud. Mycol.">
        <title>101 Dothideomycetes genomes: a test case for predicting lifestyles and emergence of pathogens.</title>
        <authorList>
            <person name="Haridas S."/>
            <person name="Albert R."/>
            <person name="Binder M."/>
            <person name="Bloem J."/>
            <person name="Labutti K."/>
            <person name="Salamov A."/>
            <person name="Andreopoulos B."/>
            <person name="Baker S."/>
            <person name="Barry K."/>
            <person name="Bills G."/>
            <person name="Bluhm B."/>
            <person name="Cannon C."/>
            <person name="Castanera R."/>
            <person name="Culley D."/>
            <person name="Daum C."/>
            <person name="Ezra D."/>
            <person name="Gonzalez J."/>
            <person name="Henrissat B."/>
            <person name="Kuo A."/>
            <person name="Liang C."/>
            <person name="Lipzen A."/>
            <person name="Lutzoni F."/>
            <person name="Magnuson J."/>
            <person name="Mondo S."/>
            <person name="Nolan M."/>
            <person name="Ohm R."/>
            <person name="Pangilinan J."/>
            <person name="Park H.-J."/>
            <person name="Ramirez L."/>
            <person name="Alfaro M."/>
            <person name="Sun H."/>
            <person name="Tritt A."/>
            <person name="Yoshinaga Y."/>
            <person name="Zwiers L.-H."/>
            <person name="Turgeon B."/>
            <person name="Goodwin S."/>
            <person name="Spatafora J."/>
            <person name="Crous P."/>
            <person name="Grigoriev I."/>
        </authorList>
    </citation>
    <scope>NUCLEOTIDE SEQUENCE</scope>
    <source>
        <strain evidence="5">CBS 130266</strain>
    </source>
</reference>
<dbReference type="FunFam" id="3.40.605.10:FF:000012">
    <property type="entry name" value="NAD-dependent succinate-semialdehyde dehydrogenase"/>
    <property type="match status" value="1"/>
</dbReference>
<dbReference type="InterPro" id="IPR016161">
    <property type="entry name" value="Ald_DH/histidinol_DH"/>
</dbReference>
<dbReference type="CDD" id="cd07105">
    <property type="entry name" value="ALDH_SaliADH"/>
    <property type="match status" value="1"/>
</dbReference>
<dbReference type="InterPro" id="IPR015590">
    <property type="entry name" value="Aldehyde_DH_dom"/>
</dbReference>
<dbReference type="InterPro" id="IPR016162">
    <property type="entry name" value="Ald_DH_N"/>
</dbReference>
<organism evidence="5 6">
    <name type="scientific">Tothia fuscella</name>
    <dbReference type="NCBI Taxonomy" id="1048955"/>
    <lineage>
        <taxon>Eukaryota</taxon>
        <taxon>Fungi</taxon>
        <taxon>Dikarya</taxon>
        <taxon>Ascomycota</taxon>
        <taxon>Pezizomycotina</taxon>
        <taxon>Dothideomycetes</taxon>
        <taxon>Pleosporomycetidae</taxon>
        <taxon>Venturiales</taxon>
        <taxon>Cylindrosympodiaceae</taxon>
        <taxon>Tothia</taxon>
    </lineage>
</organism>
<dbReference type="InterPro" id="IPR016163">
    <property type="entry name" value="Ald_DH_C"/>
</dbReference>
<name>A0A9P4NF37_9PEZI</name>
<evidence type="ECO:0000256" key="1">
    <source>
        <dbReference type="ARBA" id="ARBA00009986"/>
    </source>
</evidence>
<keyword evidence="2" id="KW-0521">NADP</keyword>
<dbReference type="OrthoDB" id="310895at2759"/>
<dbReference type="GO" id="GO:0009450">
    <property type="term" value="P:gamma-aminobutyric acid catabolic process"/>
    <property type="evidence" value="ECO:0007669"/>
    <property type="project" value="TreeGrafter"/>
</dbReference>
<feature type="domain" description="Aldehyde dehydrogenase" evidence="4">
    <location>
        <begin position="17"/>
        <end position="471"/>
    </location>
</feature>
<dbReference type="GO" id="GO:0004777">
    <property type="term" value="F:succinate-semialdehyde dehydrogenase (NAD+) activity"/>
    <property type="evidence" value="ECO:0007669"/>
    <property type="project" value="TreeGrafter"/>
</dbReference>
<gene>
    <name evidence="5" type="ORF">EJ08DRAFT_599753</name>
</gene>
<protein>
    <submittedName>
        <fullName evidence="5">Salicylaldehyde dehydrogenase</fullName>
    </submittedName>
</protein>
<sequence>MSATTLPLIINGKETTTSTTFDVVSPSTGETVWKCSSASKKDAIDAVEAAAAAFPPWSKSKPTYRRAIILRAADLLEKKASEFHEAMAKETGSAHPFCKFNTDNATEMLRDVAGRIVSALGGEMPVCQQEGTNALVFKEPYGVVLGIAPWNAPYVLGLRSFLYALAAGNTVIFKGSELSPRCFYLLGNIFTEAGLPAGVLNVLYHRTQDAAEVTSALIEHSAVKKINFTGSTATGRIIATNAGKNLKPVLLELGGKASSIVCADADIGKAAKECTLGAFLHSGQICMSTERILVHASILKPFREALQSTISAIFPAKEPAVLVQSASVNKNRRLIEDALSKGASVVHGDHRKEESSKTRMAPVVIEGVKEGMDLFHTESFGPSVSLISFETEEEAVKLANDTEYGLSGAVFTENLGTGLRIAKQIESGAVHINSMSVHDEPNLPHGGVKNSGFGRFNSRWGLEEFLRTKTVTFQD</sequence>
<evidence type="ECO:0000313" key="5">
    <source>
        <dbReference type="EMBL" id="KAF2418002.1"/>
    </source>
</evidence>